<sequence>QEKIYEDKTNVNDSKHILPTSTTPVIHKDIKSSSNSFTNNIPTSSMQSDIVNTLINPKLTNLNADHDLINSINEPSYSTYEQTNIMNNIFNPPTSTSSSYFINTDRFIATESDYGNLYQDHYFPTNTIQDTLLDFISIDDESLSEKQDLPDLNKIYYELKEQRYVATLTNDTDKQQTENDDNES</sequence>
<comment type="caution">
    <text evidence="1">The sequence shown here is derived from an EMBL/GenBank/DDBJ whole genome shotgun (WGS) entry which is preliminary data.</text>
</comment>
<dbReference type="AlphaFoldDB" id="A0A820P0M1"/>
<gene>
    <name evidence="1" type="ORF">OKA104_LOCUS51199</name>
</gene>
<feature type="non-terminal residue" evidence="1">
    <location>
        <position position="184"/>
    </location>
</feature>
<evidence type="ECO:0000313" key="1">
    <source>
        <dbReference type="EMBL" id="CAF4397227.1"/>
    </source>
</evidence>
<evidence type="ECO:0000313" key="2">
    <source>
        <dbReference type="Proteomes" id="UP000663881"/>
    </source>
</evidence>
<reference evidence="1" key="1">
    <citation type="submission" date="2021-02" db="EMBL/GenBank/DDBJ databases">
        <authorList>
            <person name="Nowell W R."/>
        </authorList>
    </citation>
    <scope>NUCLEOTIDE SEQUENCE</scope>
</reference>
<accession>A0A820P0M1</accession>
<organism evidence="1 2">
    <name type="scientific">Adineta steineri</name>
    <dbReference type="NCBI Taxonomy" id="433720"/>
    <lineage>
        <taxon>Eukaryota</taxon>
        <taxon>Metazoa</taxon>
        <taxon>Spiralia</taxon>
        <taxon>Gnathifera</taxon>
        <taxon>Rotifera</taxon>
        <taxon>Eurotatoria</taxon>
        <taxon>Bdelloidea</taxon>
        <taxon>Adinetida</taxon>
        <taxon>Adinetidae</taxon>
        <taxon>Adineta</taxon>
    </lineage>
</organism>
<proteinExistence type="predicted"/>
<protein>
    <submittedName>
        <fullName evidence="1">Uncharacterized protein</fullName>
    </submittedName>
</protein>
<dbReference type="EMBL" id="CAJOAY010027256">
    <property type="protein sequence ID" value="CAF4397227.1"/>
    <property type="molecule type" value="Genomic_DNA"/>
</dbReference>
<feature type="non-terminal residue" evidence="1">
    <location>
        <position position="1"/>
    </location>
</feature>
<name>A0A820P0M1_9BILA</name>
<dbReference type="Proteomes" id="UP000663881">
    <property type="component" value="Unassembled WGS sequence"/>
</dbReference>